<dbReference type="InterPro" id="IPR003660">
    <property type="entry name" value="HAMP_dom"/>
</dbReference>
<keyword evidence="7 9" id="KW-0807">Transducer</keyword>
<dbReference type="CDD" id="cd12913">
    <property type="entry name" value="PDC1_MCP_like"/>
    <property type="match status" value="1"/>
</dbReference>
<dbReference type="Gene3D" id="1.10.287.950">
    <property type="entry name" value="Methyl-accepting chemotaxis protein"/>
    <property type="match status" value="1"/>
</dbReference>
<dbReference type="Gene3D" id="6.10.340.10">
    <property type="match status" value="1"/>
</dbReference>
<evidence type="ECO:0000256" key="8">
    <source>
        <dbReference type="ARBA" id="ARBA00029447"/>
    </source>
</evidence>
<evidence type="ECO:0000256" key="10">
    <source>
        <dbReference type="SAM" id="MobiDB-lite"/>
    </source>
</evidence>
<dbReference type="Pfam" id="PF02743">
    <property type="entry name" value="dCache_1"/>
    <property type="match status" value="1"/>
</dbReference>
<comment type="similarity">
    <text evidence="8">Belongs to the methyl-accepting chemotaxis (MCP) protein family.</text>
</comment>
<evidence type="ECO:0000256" key="4">
    <source>
        <dbReference type="ARBA" id="ARBA00022692"/>
    </source>
</evidence>
<evidence type="ECO:0000256" key="6">
    <source>
        <dbReference type="ARBA" id="ARBA00023136"/>
    </source>
</evidence>
<dbReference type="Gene3D" id="3.30.450.20">
    <property type="entry name" value="PAS domain"/>
    <property type="match status" value="2"/>
</dbReference>
<comment type="subcellular location">
    <subcellularLocation>
        <location evidence="1">Cell membrane</location>
        <topology evidence="1">Multi-pass membrane protein</topology>
    </subcellularLocation>
</comment>
<dbReference type="EMBL" id="WNKU01000003">
    <property type="protein sequence ID" value="MTV48318.1"/>
    <property type="molecule type" value="Genomic_DNA"/>
</dbReference>
<gene>
    <name evidence="14" type="ORF">GJ688_04880</name>
</gene>
<dbReference type="PROSITE" id="PS50111">
    <property type="entry name" value="CHEMOTAXIS_TRANSDUC_2"/>
    <property type="match status" value="1"/>
</dbReference>
<evidence type="ECO:0000259" key="13">
    <source>
        <dbReference type="PROSITE" id="PS50885"/>
    </source>
</evidence>
<dbReference type="PANTHER" id="PTHR32089">
    <property type="entry name" value="METHYL-ACCEPTING CHEMOTAXIS PROTEIN MCPB"/>
    <property type="match status" value="1"/>
</dbReference>
<evidence type="ECO:0000313" key="14">
    <source>
        <dbReference type="EMBL" id="MTV48318.1"/>
    </source>
</evidence>
<evidence type="ECO:0000256" key="2">
    <source>
        <dbReference type="ARBA" id="ARBA00022475"/>
    </source>
</evidence>
<dbReference type="Pfam" id="PF00672">
    <property type="entry name" value="HAMP"/>
    <property type="match status" value="1"/>
</dbReference>
<dbReference type="InterPro" id="IPR004089">
    <property type="entry name" value="MCPsignal_dom"/>
</dbReference>
<evidence type="ECO:0000256" key="9">
    <source>
        <dbReference type="PROSITE-ProRule" id="PRU00284"/>
    </source>
</evidence>
<evidence type="ECO:0000256" key="3">
    <source>
        <dbReference type="ARBA" id="ARBA00022500"/>
    </source>
</evidence>
<evidence type="ECO:0000256" key="11">
    <source>
        <dbReference type="SAM" id="Phobius"/>
    </source>
</evidence>
<dbReference type="GO" id="GO:0007165">
    <property type="term" value="P:signal transduction"/>
    <property type="evidence" value="ECO:0007669"/>
    <property type="project" value="UniProtKB-KW"/>
</dbReference>
<feature type="transmembrane region" description="Helical" evidence="11">
    <location>
        <begin position="20"/>
        <end position="38"/>
    </location>
</feature>
<evidence type="ECO:0000256" key="1">
    <source>
        <dbReference type="ARBA" id="ARBA00004651"/>
    </source>
</evidence>
<dbReference type="AlphaFoldDB" id="A0A6I3SHK7"/>
<evidence type="ECO:0000259" key="12">
    <source>
        <dbReference type="PROSITE" id="PS50111"/>
    </source>
</evidence>
<dbReference type="GO" id="GO:0005886">
    <property type="term" value="C:plasma membrane"/>
    <property type="evidence" value="ECO:0007669"/>
    <property type="project" value="UniProtKB-SubCell"/>
</dbReference>
<dbReference type="CDD" id="cd11386">
    <property type="entry name" value="MCP_signal"/>
    <property type="match status" value="1"/>
</dbReference>
<dbReference type="PANTHER" id="PTHR32089:SF112">
    <property type="entry name" value="LYSOZYME-LIKE PROTEIN-RELATED"/>
    <property type="match status" value="1"/>
</dbReference>
<accession>A0A6I3SHK7</accession>
<name>A0A6I3SHK7_HELMO</name>
<feature type="domain" description="Methyl-accepting transducer" evidence="12">
    <location>
        <begin position="388"/>
        <end position="659"/>
    </location>
</feature>
<proteinExistence type="inferred from homology"/>
<dbReference type="SUPFAM" id="SSF103190">
    <property type="entry name" value="Sensory domain-like"/>
    <property type="match status" value="1"/>
</dbReference>
<keyword evidence="3" id="KW-0145">Chemotaxis</keyword>
<keyword evidence="6 11" id="KW-0472">Membrane</keyword>
<dbReference type="PROSITE" id="PS50885">
    <property type="entry name" value="HAMP"/>
    <property type="match status" value="1"/>
</dbReference>
<dbReference type="SMART" id="SM00283">
    <property type="entry name" value="MA"/>
    <property type="match status" value="1"/>
</dbReference>
<feature type="domain" description="HAMP" evidence="13">
    <location>
        <begin position="313"/>
        <end position="369"/>
    </location>
</feature>
<feature type="region of interest" description="Disordered" evidence="10">
    <location>
        <begin position="613"/>
        <end position="634"/>
    </location>
</feature>
<dbReference type="Pfam" id="PF00015">
    <property type="entry name" value="MCPsignal"/>
    <property type="match status" value="1"/>
</dbReference>
<dbReference type="SUPFAM" id="SSF58104">
    <property type="entry name" value="Methyl-accepting chemotaxis protein (MCP) signaling domain"/>
    <property type="match status" value="1"/>
</dbReference>
<dbReference type="InterPro" id="IPR033479">
    <property type="entry name" value="dCache_1"/>
</dbReference>
<dbReference type="InterPro" id="IPR029151">
    <property type="entry name" value="Sensor-like_sf"/>
</dbReference>
<dbReference type="Proteomes" id="UP000430670">
    <property type="component" value="Unassembled WGS sequence"/>
</dbReference>
<keyword evidence="15" id="KW-1185">Reference proteome</keyword>
<feature type="transmembrane region" description="Helical" evidence="11">
    <location>
        <begin position="294"/>
        <end position="312"/>
    </location>
</feature>
<keyword evidence="5 11" id="KW-1133">Transmembrane helix</keyword>
<keyword evidence="4 11" id="KW-0812">Transmembrane</keyword>
<protein>
    <submittedName>
        <fullName evidence="14">HAMP domain-containing protein</fullName>
    </submittedName>
</protein>
<dbReference type="GO" id="GO:0006935">
    <property type="term" value="P:chemotaxis"/>
    <property type="evidence" value="ECO:0007669"/>
    <property type="project" value="UniProtKB-KW"/>
</dbReference>
<evidence type="ECO:0000256" key="7">
    <source>
        <dbReference type="ARBA" id="ARBA00023224"/>
    </source>
</evidence>
<sequence>MRGGPLKMRILKASLMTQLILFLITPVFLGLAAFGYLAHHDASVIMDKQLKDTLAYQVESESRKLEQLMRESENSVLNYAGIIGHNQMTKDQQRAIGLAILKDNPGMTNLLIGLENGDVVDAKGWVPPAGYDPRQRPWYLLGKNAQRGTVGYTEIYKDAITGKDIISIAAPIRDDNQTLGVVVADLDLNLVKESVSKIKIAQTGYGFLINKQGNFVYHPTLTLKDNINTQDNGDFAIAGKEFLSGKPVLQRFVFNNVEKQYASHQVGNTGWVLVIGVPVSEEYAGVDSLKQKTFISTVIVIACLIAIIYIVSRRISRLVTHLADNARQIAEGDLTTDTLWFETEAASSEFASLLSSFREMTNNLRRVVGDVAAASQTLSASSEELTASAEQTAQTVNHIATSVSDVADNTDRQSQSIEDAISTVQSIFSQLDQASVQAGQVAAVAHNTAEMAKNGHGSVSTAKEAMDRIRDAVVNLSTFVAHLDEQSKEIGQIVSTIADIAAQTNLLSLNAAIEAARAGEHGRGFAVVADEVRKLAEMSRKATEDITVLIQTIQQEMGQITQAMTVGRQEVSRSTEIVTGTGTIFNNLTDKVLTLATNVEGIAELAQSIAQNSRKATDQMNEVSRTSQDTSRQTQNIAASVQEQSAAMEEIASASQSLSFTAQELQQSITKFKL</sequence>
<organism evidence="14 15">
    <name type="scientific">Heliobacterium mobile</name>
    <name type="common">Heliobacillus mobilis</name>
    <dbReference type="NCBI Taxonomy" id="28064"/>
    <lineage>
        <taxon>Bacteria</taxon>
        <taxon>Bacillati</taxon>
        <taxon>Bacillota</taxon>
        <taxon>Clostridia</taxon>
        <taxon>Eubacteriales</taxon>
        <taxon>Heliobacteriaceae</taxon>
        <taxon>Heliobacterium</taxon>
    </lineage>
</organism>
<evidence type="ECO:0000313" key="15">
    <source>
        <dbReference type="Proteomes" id="UP000430670"/>
    </source>
</evidence>
<reference evidence="14 15" key="1">
    <citation type="submission" date="2019-11" db="EMBL/GenBank/DDBJ databases">
        <title>Whole-genome sequence of a the green, strictly anaerobic photosynthetic bacterium Heliobacillus mobilis DSM 6151.</title>
        <authorList>
            <person name="Kyndt J.A."/>
            <person name="Meyer T.E."/>
        </authorList>
    </citation>
    <scope>NUCLEOTIDE SEQUENCE [LARGE SCALE GENOMIC DNA]</scope>
    <source>
        <strain evidence="14 15">DSM 6151</strain>
    </source>
</reference>
<evidence type="ECO:0000256" key="5">
    <source>
        <dbReference type="ARBA" id="ARBA00022989"/>
    </source>
</evidence>
<comment type="caution">
    <text evidence="14">The sequence shown here is derived from an EMBL/GenBank/DDBJ whole genome shotgun (WGS) entry which is preliminary data.</text>
</comment>
<dbReference type="OrthoDB" id="9760371at2"/>
<keyword evidence="2" id="KW-1003">Cell membrane</keyword>
<dbReference type="CDD" id="cd12912">
    <property type="entry name" value="PDC2_MCP_like"/>
    <property type="match status" value="1"/>
</dbReference>